<evidence type="ECO:0000313" key="1">
    <source>
        <dbReference type="EMBL" id="KAG0431743.1"/>
    </source>
</evidence>
<evidence type="ECO:0000313" key="2">
    <source>
        <dbReference type="Proteomes" id="UP000805193"/>
    </source>
</evidence>
<keyword evidence="2" id="KW-1185">Reference proteome</keyword>
<comment type="caution">
    <text evidence="1">The sequence shown here is derived from an EMBL/GenBank/DDBJ whole genome shotgun (WGS) entry which is preliminary data.</text>
</comment>
<proteinExistence type="predicted"/>
<name>A0AC60QCN8_IXOPE</name>
<dbReference type="EMBL" id="JABSTQ010009199">
    <property type="protein sequence ID" value="KAG0431743.1"/>
    <property type="molecule type" value="Genomic_DNA"/>
</dbReference>
<gene>
    <name evidence="1" type="ORF">HPB47_021484</name>
</gene>
<sequence length="179" mass="19451">MRRARRGQALGQGTGHERVTLEKDVHSWRLREMNAPKLSEVGSTPGGANVHKYRGPEGCAGGKSPEKDEGQPSSREHATPRICAVAPKFADAAEERQFPLAARHAVPSDAPSLLDLGSSSLSPVRRESVIRWTVACVCCSLFLLDRVVPSLWTVLATPRVTRDFDGHEARLLVLLVVGL</sequence>
<organism evidence="1 2">
    <name type="scientific">Ixodes persulcatus</name>
    <name type="common">Taiga tick</name>
    <dbReference type="NCBI Taxonomy" id="34615"/>
    <lineage>
        <taxon>Eukaryota</taxon>
        <taxon>Metazoa</taxon>
        <taxon>Ecdysozoa</taxon>
        <taxon>Arthropoda</taxon>
        <taxon>Chelicerata</taxon>
        <taxon>Arachnida</taxon>
        <taxon>Acari</taxon>
        <taxon>Parasitiformes</taxon>
        <taxon>Ixodida</taxon>
        <taxon>Ixodoidea</taxon>
        <taxon>Ixodidae</taxon>
        <taxon>Ixodinae</taxon>
        <taxon>Ixodes</taxon>
    </lineage>
</organism>
<accession>A0AC60QCN8</accession>
<protein>
    <submittedName>
        <fullName evidence="1">Uncharacterized protein</fullName>
    </submittedName>
</protein>
<dbReference type="Proteomes" id="UP000805193">
    <property type="component" value="Unassembled WGS sequence"/>
</dbReference>
<reference evidence="1 2" key="1">
    <citation type="journal article" date="2020" name="Cell">
        <title>Large-Scale Comparative Analyses of Tick Genomes Elucidate Their Genetic Diversity and Vector Capacities.</title>
        <authorList>
            <consortium name="Tick Genome and Microbiome Consortium (TIGMIC)"/>
            <person name="Jia N."/>
            <person name="Wang J."/>
            <person name="Shi W."/>
            <person name="Du L."/>
            <person name="Sun Y."/>
            <person name="Zhan W."/>
            <person name="Jiang J.F."/>
            <person name="Wang Q."/>
            <person name="Zhang B."/>
            <person name="Ji P."/>
            <person name="Bell-Sakyi L."/>
            <person name="Cui X.M."/>
            <person name="Yuan T.T."/>
            <person name="Jiang B.G."/>
            <person name="Yang W.F."/>
            <person name="Lam T.T."/>
            <person name="Chang Q.C."/>
            <person name="Ding S.J."/>
            <person name="Wang X.J."/>
            <person name="Zhu J.G."/>
            <person name="Ruan X.D."/>
            <person name="Zhao L."/>
            <person name="Wei J.T."/>
            <person name="Ye R.Z."/>
            <person name="Que T.C."/>
            <person name="Du C.H."/>
            <person name="Zhou Y.H."/>
            <person name="Cheng J.X."/>
            <person name="Dai P.F."/>
            <person name="Guo W.B."/>
            <person name="Han X.H."/>
            <person name="Huang E.J."/>
            <person name="Li L.F."/>
            <person name="Wei W."/>
            <person name="Gao Y.C."/>
            <person name="Liu J.Z."/>
            <person name="Shao H.Z."/>
            <person name="Wang X."/>
            <person name="Wang C.C."/>
            <person name="Yang T.C."/>
            <person name="Huo Q.B."/>
            <person name="Li W."/>
            <person name="Chen H.Y."/>
            <person name="Chen S.E."/>
            <person name="Zhou L.G."/>
            <person name="Ni X.B."/>
            <person name="Tian J.H."/>
            <person name="Sheng Y."/>
            <person name="Liu T."/>
            <person name="Pan Y.S."/>
            <person name="Xia L.Y."/>
            <person name="Li J."/>
            <person name="Zhao F."/>
            <person name="Cao W.C."/>
        </authorList>
    </citation>
    <scope>NUCLEOTIDE SEQUENCE [LARGE SCALE GENOMIC DNA]</scope>
    <source>
        <strain evidence="1">Iper-2018</strain>
    </source>
</reference>